<evidence type="ECO:0000313" key="1">
    <source>
        <dbReference type="EMBL" id="CAB4122986.1"/>
    </source>
</evidence>
<dbReference type="EMBL" id="LR796167">
    <property type="protein sequence ID" value="CAB4122986.1"/>
    <property type="molecule type" value="Genomic_DNA"/>
</dbReference>
<accession>A0A6J5KP04</accession>
<organism evidence="1">
    <name type="scientific">uncultured Caudovirales phage</name>
    <dbReference type="NCBI Taxonomy" id="2100421"/>
    <lineage>
        <taxon>Viruses</taxon>
        <taxon>Duplodnaviria</taxon>
        <taxon>Heunggongvirae</taxon>
        <taxon>Uroviricota</taxon>
        <taxon>Caudoviricetes</taxon>
        <taxon>Peduoviridae</taxon>
        <taxon>Maltschvirus</taxon>
        <taxon>Maltschvirus maltsch</taxon>
    </lineage>
</organism>
<sequence length="183" mass="21042">MRHEQILEAIDNFWVQPNHPDHTKQLAARRKHARHIWDMLQAAYESMGGFKSAADAKELVHEPGLWKVFRKGHHILAVVIYKDTNAGRKLIGAASDGTRDGKKALRRINKDDTDFGRSWSEVSGRMEDWLKELGQQPVPYEQAKELLKGKHITPADPDDGFHYVREIQGKPITKIVMGNPRYW</sequence>
<name>A0A6J5KP04_9CAUD</name>
<protein>
    <submittedName>
        <fullName evidence="1">Uncharacterized protein</fullName>
    </submittedName>
</protein>
<gene>
    <name evidence="1" type="ORF">UFOVP29_145</name>
</gene>
<proteinExistence type="predicted"/>
<reference evidence="1" key="1">
    <citation type="submission" date="2020-04" db="EMBL/GenBank/DDBJ databases">
        <authorList>
            <person name="Chiriac C."/>
            <person name="Salcher M."/>
            <person name="Ghai R."/>
            <person name="Kavagutti S V."/>
        </authorList>
    </citation>
    <scope>NUCLEOTIDE SEQUENCE</scope>
</reference>